<accession>A0A4V2UNM1</accession>
<dbReference type="RefSeq" id="WP_132939038.1">
    <property type="nucleotide sequence ID" value="NZ_CP119676.1"/>
</dbReference>
<dbReference type="Pfam" id="PF07157">
    <property type="entry name" value="DNA_circ_N"/>
    <property type="match status" value="1"/>
</dbReference>
<gene>
    <name evidence="2" type="ORF">EDD55_105137</name>
</gene>
<dbReference type="AlphaFoldDB" id="A0A4V2UNM1"/>
<name>A0A4V2UNM1_9PROT</name>
<proteinExistence type="predicted"/>
<feature type="domain" description="DNA circulation N-terminal" evidence="1">
    <location>
        <begin position="7"/>
        <end position="93"/>
    </location>
</feature>
<keyword evidence="3" id="KW-1185">Reference proteome</keyword>
<dbReference type="InterPro" id="IPR009826">
    <property type="entry name" value="DNA_circ_N"/>
</dbReference>
<reference evidence="2 3" key="1">
    <citation type="submission" date="2019-03" db="EMBL/GenBank/DDBJ databases">
        <title>Genomic Encyclopedia of Type Strains, Phase IV (KMG-IV): sequencing the most valuable type-strain genomes for metagenomic binning, comparative biology and taxonomic classification.</title>
        <authorList>
            <person name="Goeker M."/>
        </authorList>
    </citation>
    <scope>NUCLEOTIDE SEQUENCE [LARGE SCALE GENOMIC DNA]</scope>
    <source>
        <strain evidence="2 3">DSM 101688</strain>
    </source>
</reference>
<dbReference type="Proteomes" id="UP000295304">
    <property type="component" value="Unassembled WGS sequence"/>
</dbReference>
<organism evidence="2 3">
    <name type="scientific">Varunaivibrio sulfuroxidans</name>
    <dbReference type="NCBI Taxonomy" id="1773489"/>
    <lineage>
        <taxon>Bacteria</taxon>
        <taxon>Pseudomonadati</taxon>
        <taxon>Pseudomonadota</taxon>
        <taxon>Alphaproteobacteria</taxon>
        <taxon>Rhodospirillales</taxon>
        <taxon>Magnetovibrionaceae</taxon>
        <taxon>Varunaivibrio</taxon>
    </lineage>
</organism>
<dbReference type="EMBL" id="SLZW01000005">
    <property type="protein sequence ID" value="TCS62591.1"/>
    <property type="molecule type" value="Genomic_DNA"/>
</dbReference>
<comment type="caution">
    <text evidence="2">The sequence shown here is derived from an EMBL/GenBank/DDBJ whole genome shotgun (WGS) entry which is preliminary data.</text>
</comment>
<evidence type="ECO:0000259" key="1">
    <source>
        <dbReference type="Pfam" id="PF07157"/>
    </source>
</evidence>
<evidence type="ECO:0000313" key="2">
    <source>
        <dbReference type="EMBL" id="TCS62591.1"/>
    </source>
</evidence>
<evidence type="ECO:0000313" key="3">
    <source>
        <dbReference type="Proteomes" id="UP000295304"/>
    </source>
</evidence>
<dbReference type="OrthoDB" id="378644at2"/>
<sequence>MSWRDNLRKASFRGASFFYSSADGELGRRFQVHEYPGQDRAYHEDLGAKTPRHRIEAYVWGAGALDRAARLRAAIAAPGSGALVHPVLGELTVACTEARERHTTRDGGYVAFSLTFEETGDVPRPRARAATGARIDHAAGGAMGAAQSDFKNTFNVGGLPQFVAADGADKVRAGIDALTRAFSGVRLGGADAAAFASGAGAARDQAASLVRDPAGLAQKLGGLIALPLDLPGGRLAGALGRLYDYAGPASAPTAAAPPTATRRAQQGNADALSALIRRTAVIHGARAAARETFANRAAALTRRDTLAQALEGESLTAPDPTYRALTALRAEVVQGLDARAAGLPRLRAVTPIATRPALALAHDIYGDTPAAAVGMADALVRRNRVRHPGFVPGGDTLEVTVDA</sequence>
<protein>
    <submittedName>
        <fullName evidence="2">Prophage DNA circulation protein</fullName>
    </submittedName>
</protein>